<gene>
    <name evidence="1" type="ORF">BpHYR1_042515</name>
</gene>
<evidence type="ECO:0000313" key="2">
    <source>
        <dbReference type="Proteomes" id="UP000276133"/>
    </source>
</evidence>
<dbReference type="AlphaFoldDB" id="A0A3M7PF61"/>
<protein>
    <submittedName>
        <fullName evidence="1">Uncharacterized protein</fullName>
    </submittedName>
</protein>
<evidence type="ECO:0000313" key="1">
    <source>
        <dbReference type="EMBL" id="RMZ97337.1"/>
    </source>
</evidence>
<keyword evidence="2" id="KW-1185">Reference proteome</keyword>
<proteinExistence type="predicted"/>
<organism evidence="1 2">
    <name type="scientific">Brachionus plicatilis</name>
    <name type="common">Marine rotifer</name>
    <name type="synonym">Brachionus muelleri</name>
    <dbReference type="NCBI Taxonomy" id="10195"/>
    <lineage>
        <taxon>Eukaryota</taxon>
        <taxon>Metazoa</taxon>
        <taxon>Spiralia</taxon>
        <taxon>Gnathifera</taxon>
        <taxon>Rotifera</taxon>
        <taxon>Eurotatoria</taxon>
        <taxon>Monogononta</taxon>
        <taxon>Pseudotrocha</taxon>
        <taxon>Ploima</taxon>
        <taxon>Brachionidae</taxon>
        <taxon>Brachionus</taxon>
    </lineage>
</organism>
<dbReference type="Proteomes" id="UP000276133">
    <property type="component" value="Unassembled WGS sequence"/>
</dbReference>
<accession>A0A3M7PF61</accession>
<reference evidence="1 2" key="1">
    <citation type="journal article" date="2018" name="Sci. Rep.">
        <title>Genomic signatures of local adaptation to the degree of environmental predictability in rotifers.</title>
        <authorList>
            <person name="Franch-Gras L."/>
            <person name="Hahn C."/>
            <person name="Garcia-Roger E.M."/>
            <person name="Carmona M.J."/>
            <person name="Serra M."/>
            <person name="Gomez A."/>
        </authorList>
    </citation>
    <scope>NUCLEOTIDE SEQUENCE [LARGE SCALE GENOMIC DNA]</scope>
    <source>
        <strain evidence="1">HYR1</strain>
    </source>
</reference>
<dbReference type="EMBL" id="REGN01011475">
    <property type="protein sequence ID" value="RMZ97337.1"/>
    <property type="molecule type" value="Genomic_DNA"/>
</dbReference>
<sequence>MKNWSIFFYFDLTIPWTPFHLFIDYMVVIGLWKCVRLQESFEPCFFLSKVKNSFFSRKKTPYSHQGMSHILKSNQFGMIHFIIQDNFHEALQKKSPLCDQSEPVHLTDGMLLRTRSWFLKILAGFVSSCPESNTKKIHISFESYFAQCFKNHQNHMHLITY</sequence>
<name>A0A3M7PF61_BRAPC</name>
<comment type="caution">
    <text evidence="1">The sequence shown here is derived from an EMBL/GenBank/DDBJ whole genome shotgun (WGS) entry which is preliminary data.</text>
</comment>